<dbReference type="InterPro" id="IPR016186">
    <property type="entry name" value="C-type_lectin-like/link_sf"/>
</dbReference>
<keyword evidence="1" id="KW-1185">Reference proteome</keyword>
<sequence>MLLVKSHDYASLMANWKAFQVSFILSAVAVCTFCDRPAQAQVQSYRCQERTGPQTIVASGTIQLELKHPIYTYLHPNQNCEMRVQYRSSSVGSARSHRWLVSVVNASMRAYSASAKFFNSIDPNPPQSASVEPSLTLHTPQLDSYQFVTDGNNFSVVFATMKLPEAHSTGLVLRAEPFDRCPNGWFDTGISCYGLPFLPDVAQVNKAQGDVACARLGGGSLSQGVYTSDHIAESIENLLSIKGNESKLNLTYWVGIVRAGEGSTITAGSKSSTHNFSYSNGYKTPHKVELIENCQMRLASPTASSCNCVIYRSAGVRFLAENCNSTHRYICTMPLPVLHRRDSTDYECNPDSCPQSGGVSVAWRSAAVTLIVLILLVMLAVPCLPKIRQLYKSSAPI</sequence>
<dbReference type="AlphaFoldDB" id="A0A1I8HAQ7"/>
<evidence type="ECO:0000313" key="1">
    <source>
        <dbReference type="Proteomes" id="UP000095280"/>
    </source>
</evidence>
<accession>A0A1I8HAQ7</accession>
<dbReference type="SUPFAM" id="SSF56436">
    <property type="entry name" value="C-type lectin-like"/>
    <property type="match status" value="1"/>
</dbReference>
<protein>
    <submittedName>
        <fullName evidence="2">C-type lectin domain-containing protein</fullName>
    </submittedName>
</protein>
<name>A0A1I8HAQ7_9PLAT</name>
<dbReference type="WBParaSite" id="maker-uti_cns_0005149-snap-gene-0.25-mRNA-1">
    <property type="protein sequence ID" value="maker-uti_cns_0005149-snap-gene-0.25-mRNA-1"/>
    <property type="gene ID" value="maker-uti_cns_0005149-snap-gene-0.25"/>
</dbReference>
<reference evidence="2" key="1">
    <citation type="submission" date="2016-11" db="UniProtKB">
        <authorList>
            <consortium name="WormBaseParasite"/>
        </authorList>
    </citation>
    <scope>IDENTIFICATION</scope>
</reference>
<proteinExistence type="predicted"/>
<dbReference type="InterPro" id="IPR016187">
    <property type="entry name" value="CTDL_fold"/>
</dbReference>
<dbReference type="Gene3D" id="3.10.100.10">
    <property type="entry name" value="Mannose-Binding Protein A, subunit A"/>
    <property type="match status" value="1"/>
</dbReference>
<evidence type="ECO:0000313" key="2">
    <source>
        <dbReference type="WBParaSite" id="maker-uti_cns_0005149-snap-gene-0.25-mRNA-1"/>
    </source>
</evidence>
<organism evidence="1 2">
    <name type="scientific">Macrostomum lignano</name>
    <dbReference type="NCBI Taxonomy" id="282301"/>
    <lineage>
        <taxon>Eukaryota</taxon>
        <taxon>Metazoa</taxon>
        <taxon>Spiralia</taxon>
        <taxon>Lophotrochozoa</taxon>
        <taxon>Platyhelminthes</taxon>
        <taxon>Rhabditophora</taxon>
        <taxon>Macrostomorpha</taxon>
        <taxon>Macrostomida</taxon>
        <taxon>Macrostomidae</taxon>
        <taxon>Macrostomum</taxon>
    </lineage>
</organism>
<dbReference type="Proteomes" id="UP000095280">
    <property type="component" value="Unplaced"/>
</dbReference>